<gene>
    <name evidence="1" type="ORF">O6H91_02G111600</name>
</gene>
<protein>
    <submittedName>
        <fullName evidence="1">Uncharacterized protein</fullName>
    </submittedName>
</protein>
<comment type="caution">
    <text evidence="1">The sequence shown here is derived from an EMBL/GenBank/DDBJ whole genome shotgun (WGS) entry which is preliminary data.</text>
</comment>
<organism evidence="1 2">
    <name type="scientific">Diphasiastrum complanatum</name>
    <name type="common">Issler's clubmoss</name>
    <name type="synonym">Lycopodium complanatum</name>
    <dbReference type="NCBI Taxonomy" id="34168"/>
    <lineage>
        <taxon>Eukaryota</taxon>
        <taxon>Viridiplantae</taxon>
        <taxon>Streptophyta</taxon>
        <taxon>Embryophyta</taxon>
        <taxon>Tracheophyta</taxon>
        <taxon>Lycopodiopsida</taxon>
        <taxon>Lycopodiales</taxon>
        <taxon>Lycopodiaceae</taxon>
        <taxon>Lycopodioideae</taxon>
        <taxon>Diphasiastrum</taxon>
    </lineage>
</organism>
<sequence>MLSRDERMRLKVSSEVAKIHLENIVSDTFLSDSLPSWMSHIGQQVREVLQTRGKSLDNLQASDSLSASSLPDSAASYNLPVLISAVLRDKPPEEVPLLVEFLLRKVMEEFERRLVIQGTQVKKLRITLKELLSQEDRLISRIKALESLAAGSGEEVKLVASQLQLIKVEKNKIEEEKFMKEEEFKNLMKDRDENQVQVEVLRKELEILKAEAKEQKHRLEFQHKLEQMSQTTIKELSLELEKSEMTVRNTQRALELALGNQKKQRAEVHHTLTKHFPTFEELKSFLHLTRQEALQMKLIWQKEVVALQSQLERVAVAATGYHKVLAENRMLYNEVQDLKGNIRVYCRVRPFSVGQSGIQGIVNFIGENGEIFIRNPSKQGKGSCKVFKFNKVYGASISQEEVFQDTRPLIRSVLDGYNVCIFAYGQTGSGKTYTMSGPTTITEEFWGVNYRALNDLFQICQSRSDVFSYEVGVQMIEIYNEQVRDLLSQDSVHKRLEIRNNSQLNGLNVPDASMMPVKSTDDVLELMRIGLKNRSVGATALNERSSRSHSVLTVHVQGMDTASSCVLRGCLHLVDLAGSERVDKSEAVGERLREAQHINKSLSALGDVISALSQKSAHIPYRNSKLTQLLQESLGGQAKTLMFVHISQDSDSYGETISTLKFAERVASVELGAARMNRESGEIRDLKEQLIFLQEVLAKKEEDITKRDVEIERLHSSKSGRSSSTEHSLGPDKPIIKAVKSNPDAKRPEVQKRRNTSEMVTGRHTGHTAASRVRRTLSFIEQTAQDRVAYLSDEGSPKLPSTSCLATECVTDKVGTSKTSHSRSVSSDSDSQSSAKGTFVSLDQTKQKVHSLMLDREANRKDWSDRIQTNPDMFFASSSPDEDCRYSDDDNVLKFDDDSHDPLADVSTPMHRPSDSWNTHNHSSYPSGLSDFSLFVPSVHLAAENLRRGSPITLGDNEIQTSKNIARLDRSLSSHYPDTKVLESQADLEDTLSEISEGEFPVDAETGIATDNVGGQLLPRKPNIRERSQLQTQIPRPPSRHEHKYSDGGMPHAPRLRRH</sequence>
<keyword evidence="2" id="KW-1185">Reference proteome</keyword>
<dbReference type="Proteomes" id="UP001162992">
    <property type="component" value="Chromosome 2"/>
</dbReference>
<evidence type="ECO:0000313" key="1">
    <source>
        <dbReference type="EMBL" id="KAJ7566626.1"/>
    </source>
</evidence>
<evidence type="ECO:0000313" key="2">
    <source>
        <dbReference type="Proteomes" id="UP001162992"/>
    </source>
</evidence>
<accession>A0ACC2EJF2</accession>
<dbReference type="EMBL" id="CM055093">
    <property type="protein sequence ID" value="KAJ7566626.1"/>
    <property type="molecule type" value="Genomic_DNA"/>
</dbReference>
<reference evidence="2" key="1">
    <citation type="journal article" date="2024" name="Proc. Natl. Acad. Sci. U.S.A.">
        <title>Extraordinary preservation of gene collinearity over three hundred million years revealed in homosporous lycophytes.</title>
        <authorList>
            <person name="Li C."/>
            <person name="Wickell D."/>
            <person name="Kuo L.Y."/>
            <person name="Chen X."/>
            <person name="Nie B."/>
            <person name="Liao X."/>
            <person name="Peng D."/>
            <person name="Ji J."/>
            <person name="Jenkins J."/>
            <person name="Williams M."/>
            <person name="Shu S."/>
            <person name="Plott C."/>
            <person name="Barry K."/>
            <person name="Rajasekar S."/>
            <person name="Grimwood J."/>
            <person name="Han X."/>
            <person name="Sun S."/>
            <person name="Hou Z."/>
            <person name="He W."/>
            <person name="Dai G."/>
            <person name="Sun C."/>
            <person name="Schmutz J."/>
            <person name="Leebens-Mack J.H."/>
            <person name="Li F.W."/>
            <person name="Wang L."/>
        </authorList>
    </citation>
    <scope>NUCLEOTIDE SEQUENCE [LARGE SCALE GENOMIC DNA]</scope>
    <source>
        <strain evidence="2">cv. PW_Plant_1</strain>
    </source>
</reference>
<proteinExistence type="predicted"/>
<name>A0ACC2EJF2_DIPCM</name>